<dbReference type="PANTHER" id="PTHR22916:SF51">
    <property type="entry name" value="GLYCOSYLTRANSFERASE EPSH-RELATED"/>
    <property type="match status" value="1"/>
</dbReference>
<evidence type="ECO:0000256" key="1">
    <source>
        <dbReference type="ARBA" id="ARBA00022676"/>
    </source>
</evidence>
<dbReference type="AlphaFoldDB" id="A0A261GAS4"/>
<keyword evidence="2 4" id="KW-0808">Transferase</keyword>
<dbReference type="SUPFAM" id="SSF53448">
    <property type="entry name" value="Nucleotide-diphospho-sugar transferases"/>
    <property type="match status" value="1"/>
</dbReference>
<evidence type="ECO:0000256" key="2">
    <source>
        <dbReference type="ARBA" id="ARBA00022679"/>
    </source>
</evidence>
<keyword evidence="1" id="KW-0328">Glycosyltransferase</keyword>
<gene>
    <name evidence="4" type="ORF">BEUL_0842</name>
</gene>
<dbReference type="RefSeq" id="WP_226805828.1">
    <property type="nucleotide sequence ID" value="NZ_CP062938.1"/>
</dbReference>
<feature type="domain" description="Glycosyltransferase 2-like" evidence="3">
    <location>
        <begin position="69"/>
        <end position="217"/>
    </location>
</feature>
<reference evidence="4 5" key="1">
    <citation type="journal article" date="2017" name="BMC Genomics">
        <title>Comparative genomic and phylogenomic analyses of the Bifidobacteriaceae family.</title>
        <authorList>
            <person name="Lugli G.A."/>
            <person name="Milani C."/>
            <person name="Turroni F."/>
            <person name="Duranti S."/>
            <person name="Mancabelli L."/>
            <person name="Mangifesta M."/>
            <person name="Ferrario C."/>
            <person name="Modesto M."/>
            <person name="Mattarelli P."/>
            <person name="Jiri K."/>
            <person name="van Sinderen D."/>
            <person name="Ventura M."/>
        </authorList>
    </citation>
    <scope>NUCLEOTIDE SEQUENCE [LARGE SCALE GENOMIC DNA]</scope>
    <source>
        <strain evidence="4 5">DSM 100216</strain>
    </source>
</reference>
<evidence type="ECO:0000313" key="4">
    <source>
        <dbReference type="EMBL" id="OZG68532.1"/>
    </source>
</evidence>
<comment type="caution">
    <text evidence="4">The sequence shown here is derived from an EMBL/GenBank/DDBJ whole genome shotgun (WGS) entry which is preliminary data.</text>
</comment>
<evidence type="ECO:0000313" key="5">
    <source>
        <dbReference type="Proteomes" id="UP000216057"/>
    </source>
</evidence>
<proteinExistence type="predicted"/>
<evidence type="ECO:0000259" key="3">
    <source>
        <dbReference type="Pfam" id="PF00535"/>
    </source>
</evidence>
<dbReference type="InterPro" id="IPR001173">
    <property type="entry name" value="Glyco_trans_2-like"/>
</dbReference>
<dbReference type="Gene3D" id="3.90.550.10">
    <property type="entry name" value="Spore Coat Polysaccharide Biosynthesis Protein SpsA, Chain A"/>
    <property type="match status" value="1"/>
</dbReference>
<sequence>MLARKTIKFAWNALPGKKVFYRWILNRAVYCKKEEIPNCREIVEAASPRPRPTSLALDSFKYPASLDVSIIVPCYNVSEYVEDCLESLKQSDCSYEIIAVDDGSTDDTLLKLEACARRDSHIKIIHKENGGLASARNTGIPHACGRFILFVDSDDLIKNDDYLKHLLHTQKKTEAKIVTGVWEPVDEKANIKGGSRSLVQEGFAWGRLYDRSVWEHLRFPEGYLFEDSVIGYCCIPFFQRNQIEDTGAVYLYRTRDGSIMRSLGNNPKGVDTYWVIVEMLRLRDELGLAADMQLYRMLIRQFGTMAYERIYCLSDEQKRAFFCLCCDLLAEEPFKTMKLESPTLIEHYVELALKTHKYDLWEQTAKLPPLNFEL</sequence>
<dbReference type="PANTHER" id="PTHR22916">
    <property type="entry name" value="GLYCOSYLTRANSFERASE"/>
    <property type="match status" value="1"/>
</dbReference>
<dbReference type="GO" id="GO:0016757">
    <property type="term" value="F:glycosyltransferase activity"/>
    <property type="evidence" value="ECO:0007669"/>
    <property type="project" value="UniProtKB-KW"/>
</dbReference>
<name>A0A261GAS4_9BIFI</name>
<dbReference type="CDD" id="cd00761">
    <property type="entry name" value="Glyco_tranf_GTA_type"/>
    <property type="match status" value="1"/>
</dbReference>
<dbReference type="InterPro" id="IPR029044">
    <property type="entry name" value="Nucleotide-diphossugar_trans"/>
</dbReference>
<accession>A0A261GAS4</accession>
<dbReference type="Proteomes" id="UP000216057">
    <property type="component" value="Unassembled WGS sequence"/>
</dbReference>
<protein>
    <submittedName>
        <fullName evidence="4">Glycosyltransferase, group 2</fullName>
    </submittedName>
</protein>
<organism evidence="4 5">
    <name type="scientific">Bifidobacterium eulemuris</name>
    <dbReference type="NCBI Taxonomy" id="1765219"/>
    <lineage>
        <taxon>Bacteria</taxon>
        <taxon>Bacillati</taxon>
        <taxon>Actinomycetota</taxon>
        <taxon>Actinomycetes</taxon>
        <taxon>Bifidobacteriales</taxon>
        <taxon>Bifidobacteriaceae</taxon>
        <taxon>Bifidobacterium</taxon>
    </lineage>
</organism>
<dbReference type="EMBL" id="MWWZ01000005">
    <property type="protein sequence ID" value="OZG68532.1"/>
    <property type="molecule type" value="Genomic_DNA"/>
</dbReference>
<dbReference type="Pfam" id="PF00535">
    <property type="entry name" value="Glycos_transf_2"/>
    <property type="match status" value="1"/>
</dbReference>